<dbReference type="GO" id="GO:0009403">
    <property type="term" value="P:toxin biosynthetic process"/>
    <property type="evidence" value="ECO:0007669"/>
    <property type="project" value="InterPro"/>
</dbReference>
<evidence type="ECO:0000256" key="4">
    <source>
        <dbReference type="ARBA" id="ARBA00023136"/>
    </source>
</evidence>
<sequence>MKKIIKKIKLSYYNIILGGFFGVLRSILLIFLFLFIFNYFNQNGYIYYIHHSMLISILVMFKKYFLLFFSLF</sequence>
<dbReference type="Pfam" id="PF02674">
    <property type="entry name" value="Colicin_V"/>
    <property type="match status" value="1"/>
</dbReference>
<keyword evidence="2 5" id="KW-0812">Transmembrane</keyword>
<gene>
    <name evidence="6" type="ORF">D9V72_00845</name>
</gene>
<dbReference type="InterPro" id="IPR003825">
    <property type="entry name" value="Colicin-V_CvpA"/>
</dbReference>
<reference evidence="6 7" key="2">
    <citation type="submission" date="2019-05" db="EMBL/GenBank/DDBJ databases">
        <title>Genome evolution of the obligate endosymbiont Buchnera aphidicola.</title>
        <authorList>
            <person name="Moran N.A."/>
        </authorList>
    </citation>
    <scope>NUCLEOTIDE SEQUENCE [LARGE SCALE GENOMIC DNA]</scope>
    <source>
        <strain evidence="6 7">Mga</strain>
    </source>
</reference>
<name>A0A4D6XYZ2_9GAMM</name>
<accession>A0A4D6XYZ2</accession>
<dbReference type="EMBL" id="CP034867">
    <property type="protein sequence ID" value="QCI22626.1"/>
    <property type="molecule type" value="Genomic_DNA"/>
</dbReference>
<dbReference type="GO" id="GO:0016020">
    <property type="term" value="C:membrane"/>
    <property type="evidence" value="ECO:0007669"/>
    <property type="project" value="UniProtKB-SubCell"/>
</dbReference>
<comment type="subcellular location">
    <subcellularLocation>
        <location evidence="1">Membrane</location>
        <topology evidence="1">Multi-pass membrane protein</topology>
    </subcellularLocation>
</comment>
<evidence type="ECO:0000256" key="3">
    <source>
        <dbReference type="ARBA" id="ARBA00022989"/>
    </source>
</evidence>
<evidence type="ECO:0000256" key="1">
    <source>
        <dbReference type="ARBA" id="ARBA00004141"/>
    </source>
</evidence>
<dbReference type="RefSeq" id="WP_158354641.1">
    <property type="nucleotide sequence ID" value="NZ_CP034867.1"/>
</dbReference>
<organism evidence="6 7">
    <name type="scientific">Buchnera aphidicola</name>
    <name type="common">Macrosiphum gaurae</name>
    <dbReference type="NCBI Taxonomy" id="2315801"/>
    <lineage>
        <taxon>Bacteria</taxon>
        <taxon>Pseudomonadati</taxon>
        <taxon>Pseudomonadota</taxon>
        <taxon>Gammaproteobacteria</taxon>
        <taxon>Enterobacterales</taxon>
        <taxon>Erwiniaceae</taxon>
        <taxon>Buchnera</taxon>
    </lineage>
</organism>
<keyword evidence="4 5" id="KW-0472">Membrane</keyword>
<evidence type="ECO:0000256" key="5">
    <source>
        <dbReference type="SAM" id="Phobius"/>
    </source>
</evidence>
<evidence type="ECO:0000256" key="2">
    <source>
        <dbReference type="ARBA" id="ARBA00022692"/>
    </source>
</evidence>
<feature type="transmembrane region" description="Helical" evidence="5">
    <location>
        <begin position="12"/>
        <end position="39"/>
    </location>
</feature>
<dbReference type="Proteomes" id="UP000298716">
    <property type="component" value="Chromosome"/>
</dbReference>
<evidence type="ECO:0000313" key="6">
    <source>
        <dbReference type="EMBL" id="QCI22626.1"/>
    </source>
</evidence>
<feature type="transmembrane region" description="Helical" evidence="5">
    <location>
        <begin position="45"/>
        <end position="69"/>
    </location>
</feature>
<evidence type="ECO:0000313" key="7">
    <source>
        <dbReference type="Proteomes" id="UP000298716"/>
    </source>
</evidence>
<dbReference type="AlphaFoldDB" id="A0A4D6XYZ2"/>
<reference evidence="6 7" key="1">
    <citation type="submission" date="2018-12" db="EMBL/GenBank/DDBJ databases">
        <authorList>
            <person name="Chong R.A."/>
        </authorList>
    </citation>
    <scope>NUCLEOTIDE SEQUENCE [LARGE SCALE GENOMIC DNA]</scope>
    <source>
        <strain evidence="6 7">Mga</strain>
    </source>
</reference>
<protein>
    <submittedName>
        <fullName evidence="6">Uncharacterized protein</fullName>
    </submittedName>
</protein>
<keyword evidence="3 5" id="KW-1133">Transmembrane helix</keyword>
<proteinExistence type="predicted"/>